<gene>
    <name evidence="10 13" type="primary">murG</name>
    <name evidence="13" type="ORF">AELL_2483</name>
    <name evidence="14" type="ORF">CP962_12850</name>
</gene>
<keyword evidence="5 10" id="KW-0133">Cell shape</keyword>
<dbReference type="GO" id="GO:0009252">
    <property type="term" value="P:peptidoglycan biosynthetic process"/>
    <property type="evidence" value="ECO:0007669"/>
    <property type="project" value="UniProtKB-UniRule"/>
</dbReference>
<comment type="caution">
    <text evidence="10">Lacks conserved residue(s) required for the propagation of feature annotation.</text>
</comment>
<evidence type="ECO:0000259" key="11">
    <source>
        <dbReference type="Pfam" id="PF03033"/>
    </source>
</evidence>
<evidence type="ECO:0000313" key="13">
    <source>
        <dbReference type="EMBL" id="AXX96095.1"/>
    </source>
</evidence>
<comment type="pathway">
    <text evidence="10">Cell wall biogenesis; peptidoglycan biosynthesis.</text>
</comment>
<evidence type="ECO:0000256" key="3">
    <source>
        <dbReference type="ARBA" id="ARBA00022676"/>
    </source>
</evidence>
<name>A0A347UB67_9BACT</name>
<dbReference type="GO" id="GO:0050511">
    <property type="term" value="F:undecaprenyldiphospho-muramoylpentapeptide beta-N-acetylglucosaminyltransferase activity"/>
    <property type="evidence" value="ECO:0007669"/>
    <property type="project" value="UniProtKB-UniRule"/>
</dbReference>
<evidence type="ECO:0000256" key="1">
    <source>
        <dbReference type="ARBA" id="ARBA00022475"/>
    </source>
</evidence>
<evidence type="ECO:0000313" key="16">
    <source>
        <dbReference type="Proteomes" id="UP000290588"/>
    </source>
</evidence>
<dbReference type="InterPro" id="IPR004276">
    <property type="entry name" value="GlycoTrans_28_N"/>
</dbReference>
<evidence type="ECO:0000313" key="14">
    <source>
        <dbReference type="EMBL" id="RXI28959.1"/>
    </source>
</evidence>
<dbReference type="GO" id="GO:0005886">
    <property type="term" value="C:plasma membrane"/>
    <property type="evidence" value="ECO:0007669"/>
    <property type="project" value="UniProtKB-SubCell"/>
</dbReference>
<dbReference type="AlphaFoldDB" id="A0A347UB67"/>
<keyword evidence="15" id="KW-1185">Reference proteome</keyword>
<accession>A0A347UB67</accession>
<keyword evidence="9 10" id="KW-0961">Cell wall biogenesis/degradation</keyword>
<dbReference type="Pfam" id="PF03033">
    <property type="entry name" value="Glyco_transf_28"/>
    <property type="match status" value="1"/>
</dbReference>
<organism evidence="14 16">
    <name type="scientific">Arcobacter ellisii</name>
    <dbReference type="NCBI Taxonomy" id="913109"/>
    <lineage>
        <taxon>Bacteria</taxon>
        <taxon>Pseudomonadati</taxon>
        <taxon>Campylobacterota</taxon>
        <taxon>Epsilonproteobacteria</taxon>
        <taxon>Campylobacterales</taxon>
        <taxon>Arcobacteraceae</taxon>
        <taxon>Arcobacter</taxon>
    </lineage>
</organism>
<dbReference type="Proteomes" id="UP000262582">
    <property type="component" value="Chromosome"/>
</dbReference>
<dbReference type="PANTHER" id="PTHR21015">
    <property type="entry name" value="UDP-N-ACETYLGLUCOSAMINE--N-ACETYLMURAMYL-(PENTAPEPTIDE) PYROPHOSPHORYL-UNDECAPRENOL N-ACETYLGLUCOSAMINE TRANSFERASE 1"/>
    <property type="match status" value="1"/>
</dbReference>
<keyword evidence="4 10" id="KW-0808">Transferase</keyword>
<keyword evidence="3 10" id="KW-0328">Glycosyltransferase</keyword>
<dbReference type="RefSeq" id="WP_118918240.1">
    <property type="nucleotide sequence ID" value="NZ_CP032097.1"/>
</dbReference>
<comment type="similarity">
    <text evidence="10">Belongs to the glycosyltransferase 28 family. MurG subfamily.</text>
</comment>
<dbReference type="GO" id="GO:0071555">
    <property type="term" value="P:cell wall organization"/>
    <property type="evidence" value="ECO:0007669"/>
    <property type="project" value="UniProtKB-KW"/>
</dbReference>
<dbReference type="Gene3D" id="3.40.50.2000">
    <property type="entry name" value="Glycogen Phosphorylase B"/>
    <property type="match status" value="2"/>
</dbReference>
<evidence type="ECO:0000256" key="4">
    <source>
        <dbReference type="ARBA" id="ARBA00022679"/>
    </source>
</evidence>
<feature type="binding site" evidence="10">
    <location>
        <position position="127"/>
    </location>
    <ligand>
        <name>UDP-N-acetyl-alpha-D-glucosamine</name>
        <dbReference type="ChEBI" id="CHEBI:57705"/>
    </ligand>
</feature>
<keyword evidence="6 10" id="KW-0573">Peptidoglycan synthesis</keyword>
<dbReference type="GO" id="GO:0005975">
    <property type="term" value="P:carbohydrate metabolic process"/>
    <property type="evidence" value="ECO:0007669"/>
    <property type="project" value="InterPro"/>
</dbReference>
<dbReference type="HAMAP" id="MF_00033">
    <property type="entry name" value="MurG"/>
    <property type="match status" value="1"/>
</dbReference>
<evidence type="ECO:0000256" key="8">
    <source>
        <dbReference type="ARBA" id="ARBA00023306"/>
    </source>
</evidence>
<comment type="function">
    <text evidence="10">Cell wall formation. Catalyzes the transfer of a GlcNAc subunit on undecaprenyl-pyrophosphoryl-MurNAc-pentapeptide (lipid intermediate I) to form undecaprenyl-pyrophosphoryl-MurNAc-(pentapeptide)GlcNAc (lipid intermediate II).</text>
</comment>
<dbReference type="Pfam" id="PF04101">
    <property type="entry name" value="Glyco_tran_28_C"/>
    <property type="match status" value="1"/>
</dbReference>
<dbReference type="SUPFAM" id="SSF53756">
    <property type="entry name" value="UDP-Glycosyltransferase/glycogen phosphorylase"/>
    <property type="match status" value="1"/>
</dbReference>
<evidence type="ECO:0000313" key="15">
    <source>
        <dbReference type="Proteomes" id="UP000262582"/>
    </source>
</evidence>
<feature type="domain" description="Glycosyltransferase family 28 N-terminal" evidence="11">
    <location>
        <begin position="5"/>
        <end position="145"/>
    </location>
</feature>
<evidence type="ECO:0000256" key="2">
    <source>
        <dbReference type="ARBA" id="ARBA00022618"/>
    </source>
</evidence>
<proteinExistence type="inferred from homology"/>
<evidence type="ECO:0000256" key="9">
    <source>
        <dbReference type="ARBA" id="ARBA00023316"/>
    </source>
</evidence>
<comment type="subcellular location">
    <subcellularLocation>
        <location evidence="10">Cell membrane</location>
        <topology evidence="10">Peripheral membrane protein</topology>
        <orientation evidence="10">Cytoplasmic side</orientation>
    </subcellularLocation>
</comment>
<protein>
    <recommendedName>
        <fullName evidence="10">UDP-N-acetylglucosamine--N-acetylmuramyl-(pentapeptide) pyrophosphoryl-undecaprenol N-acetylglucosamine transferase</fullName>
        <ecNumber evidence="10">2.4.1.227</ecNumber>
    </recommendedName>
    <alternativeName>
        <fullName evidence="10">Undecaprenyl-PP-MurNAc-pentapeptide-UDPGlcNAc GlcNAc transferase</fullName>
    </alternativeName>
</protein>
<sequence length="343" mass="38366">MMETVVITGGGTGGHLKVADAFIEEFFNRGINVIFIGSSNGQDKAWFEHDRRLKKAIFLDTKGVVNKKGFGKFLSLFNIFSKTIYCLSLYSKYNIKTVVSVGGFSAAAATFASILKMNCKLYIHEQNSKMGKLNEITSKFATEIFSSFDENSLVKDYPVSNEFFNSARVRDKVKTVAFFGGSQGAICINDFALKVAPKLNEMGINIIHQTGKSDFERVKNEYEKLNINADVFDFSKEIPSKMSKADFAVSRAGASTLWELCANSLPTFFIPFKHAAGDHQYYNAKVLKDKGLCFLQREEELSEEYFFEALKSDIHKISIELISSISPNAIALIVNIILENNKK</sequence>
<reference evidence="13 15" key="2">
    <citation type="submission" date="2018-08" db="EMBL/GenBank/DDBJ databases">
        <title>Complete genome of the Arcobacter ellisii type strain LMG 26155.</title>
        <authorList>
            <person name="Miller W.G."/>
            <person name="Yee E."/>
            <person name="Bono J.L."/>
        </authorList>
    </citation>
    <scope>NUCLEOTIDE SEQUENCE [LARGE SCALE GENOMIC DNA]</scope>
    <source>
        <strain evidence="13 15">LMG 26155</strain>
    </source>
</reference>
<evidence type="ECO:0000256" key="5">
    <source>
        <dbReference type="ARBA" id="ARBA00022960"/>
    </source>
</evidence>
<evidence type="ECO:0000256" key="6">
    <source>
        <dbReference type="ARBA" id="ARBA00022984"/>
    </source>
</evidence>
<keyword evidence="8 10" id="KW-0131">Cell cycle</keyword>
<dbReference type="EC" id="2.4.1.227" evidence="10"/>
<dbReference type="PANTHER" id="PTHR21015:SF22">
    <property type="entry name" value="GLYCOSYLTRANSFERASE"/>
    <property type="match status" value="1"/>
</dbReference>
<dbReference type="GO" id="GO:0051301">
    <property type="term" value="P:cell division"/>
    <property type="evidence" value="ECO:0007669"/>
    <property type="project" value="UniProtKB-KW"/>
</dbReference>
<dbReference type="InterPro" id="IPR006009">
    <property type="entry name" value="GlcNAc_MurG"/>
</dbReference>
<dbReference type="GO" id="GO:0008360">
    <property type="term" value="P:regulation of cell shape"/>
    <property type="evidence" value="ECO:0007669"/>
    <property type="project" value="UniProtKB-KW"/>
</dbReference>
<feature type="binding site" evidence="10">
    <location>
        <position position="182"/>
    </location>
    <ligand>
        <name>UDP-N-acetyl-alpha-D-glucosamine</name>
        <dbReference type="ChEBI" id="CHEBI:57705"/>
    </ligand>
</feature>
<evidence type="ECO:0000259" key="12">
    <source>
        <dbReference type="Pfam" id="PF04101"/>
    </source>
</evidence>
<dbReference type="Proteomes" id="UP000290588">
    <property type="component" value="Unassembled WGS sequence"/>
</dbReference>
<reference evidence="14 16" key="1">
    <citation type="submission" date="2017-09" db="EMBL/GenBank/DDBJ databases">
        <title>Genomics of the genus Arcobacter.</title>
        <authorList>
            <person name="Perez-Cataluna A."/>
            <person name="Figueras M.J."/>
            <person name="Salas-Masso N."/>
        </authorList>
    </citation>
    <scope>NUCLEOTIDE SEQUENCE [LARGE SCALE GENOMIC DNA]</scope>
    <source>
        <strain evidence="14 16">CECT 7837</strain>
    </source>
</reference>
<dbReference type="EMBL" id="CP032097">
    <property type="protein sequence ID" value="AXX96095.1"/>
    <property type="molecule type" value="Genomic_DNA"/>
</dbReference>
<feature type="binding site" evidence="10">
    <location>
        <position position="280"/>
    </location>
    <ligand>
        <name>UDP-N-acetyl-alpha-D-glucosamine</name>
        <dbReference type="ChEBI" id="CHEBI:57705"/>
    </ligand>
</feature>
<evidence type="ECO:0000256" key="7">
    <source>
        <dbReference type="ARBA" id="ARBA00023136"/>
    </source>
</evidence>
<keyword evidence="7 10" id="KW-0472">Membrane</keyword>
<feature type="domain" description="Glycosyl transferase family 28 C-terminal" evidence="12">
    <location>
        <begin position="175"/>
        <end position="316"/>
    </location>
</feature>
<keyword evidence="1 10" id="KW-1003">Cell membrane</keyword>
<keyword evidence="2 10" id="KW-0132">Cell division</keyword>
<dbReference type="CDD" id="cd03785">
    <property type="entry name" value="GT28_MurG"/>
    <property type="match status" value="1"/>
</dbReference>
<dbReference type="KEGG" id="aell:AELL_2483"/>
<evidence type="ECO:0000256" key="10">
    <source>
        <dbReference type="HAMAP-Rule" id="MF_00033"/>
    </source>
</evidence>
<dbReference type="EMBL" id="NXIG01000016">
    <property type="protein sequence ID" value="RXI28959.1"/>
    <property type="molecule type" value="Genomic_DNA"/>
</dbReference>
<comment type="catalytic activity">
    <reaction evidence="10">
        <text>di-trans,octa-cis-undecaprenyl diphospho-N-acetyl-alpha-D-muramoyl-L-alanyl-D-glutamyl-meso-2,6-diaminopimeloyl-D-alanyl-D-alanine + UDP-N-acetyl-alpha-D-glucosamine = di-trans,octa-cis-undecaprenyl diphospho-[N-acetyl-alpha-D-glucosaminyl-(1-&gt;4)]-N-acetyl-alpha-D-muramoyl-L-alanyl-D-glutamyl-meso-2,6-diaminopimeloyl-D-alanyl-D-alanine + UDP + H(+)</text>
        <dbReference type="Rhea" id="RHEA:31227"/>
        <dbReference type="ChEBI" id="CHEBI:15378"/>
        <dbReference type="ChEBI" id="CHEBI:57705"/>
        <dbReference type="ChEBI" id="CHEBI:58223"/>
        <dbReference type="ChEBI" id="CHEBI:61387"/>
        <dbReference type="ChEBI" id="CHEBI:61388"/>
        <dbReference type="EC" id="2.4.1.227"/>
    </reaction>
</comment>
<dbReference type="OrthoDB" id="9808936at2"/>
<dbReference type="InterPro" id="IPR007235">
    <property type="entry name" value="Glyco_trans_28_C"/>
</dbReference>
<feature type="binding site" evidence="10">
    <location>
        <begin position="12"/>
        <end position="14"/>
    </location>
    <ligand>
        <name>UDP-N-acetyl-alpha-D-glucosamine</name>
        <dbReference type="ChEBI" id="CHEBI:57705"/>
    </ligand>
</feature>